<dbReference type="InterPro" id="IPR011101">
    <property type="entry name" value="DUF5131"/>
</dbReference>
<evidence type="ECO:0008006" key="2">
    <source>
        <dbReference type="Google" id="ProtNLM"/>
    </source>
</evidence>
<comment type="caution">
    <text evidence="1">The sequence shown here is derived from an EMBL/GenBank/DDBJ whole genome shotgun (WGS) entry which is preliminary data.</text>
</comment>
<evidence type="ECO:0000313" key="1">
    <source>
        <dbReference type="EMBL" id="KKN69738.1"/>
    </source>
</evidence>
<reference evidence="1" key="1">
    <citation type="journal article" date="2015" name="Nature">
        <title>Complex archaea that bridge the gap between prokaryotes and eukaryotes.</title>
        <authorList>
            <person name="Spang A."/>
            <person name="Saw J.H."/>
            <person name="Jorgensen S.L."/>
            <person name="Zaremba-Niedzwiedzka K."/>
            <person name="Martijn J."/>
            <person name="Lind A.E."/>
            <person name="van Eijk R."/>
            <person name="Schleper C."/>
            <person name="Guy L."/>
            <person name="Ettema T.J."/>
        </authorList>
    </citation>
    <scope>NUCLEOTIDE SEQUENCE</scope>
</reference>
<proteinExistence type="predicted"/>
<accession>A0A0F9VVH1</accession>
<sequence>MTQQTKIEWTDFTVNFWEGCQKVGPGCDHCYAEARNQRFHGDNWGPGKPRRYVKGGIAKLHKINRGAEKFHEENGHWPRVFCSSLSDIFDNAVDKAWRLEAFSALEQATDTRPQLLTKRVGNVFQMIPQSWAMHWPRHIGLMITVVNQAEADRDIPKLLDLKAKLGISWVGLSMEPLLGPVRLDRIVSPKNWGENYDGWTFDCLTTGDYYTLFGEGPSLSGDGPWRDVAIDWVIVGGESGHHARPTHPDWIRSLRDQCEASGTPFLFKQWGEFAPFDPAGNETDRAVFKIGKKAAGRLLDGRTWDGVPT</sequence>
<dbReference type="Pfam" id="PF07505">
    <property type="entry name" value="DUF5131"/>
    <property type="match status" value="1"/>
</dbReference>
<protein>
    <recommendedName>
        <fullName evidence="2">Phage Gp37Gp68 family protein</fullName>
    </recommendedName>
</protein>
<gene>
    <name evidence="1" type="ORF">LCGC14_0438380</name>
</gene>
<name>A0A0F9VVH1_9ZZZZ</name>
<organism evidence="1">
    <name type="scientific">marine sediment metagenome</name>
    <dbReference type="NCBI Taxonomy" id="412755"/>
    <lineage>
        <taxon>unclassified sequences</taxon>
        <taxon>metagenomes</taxon>
        <taxon>ecological metagenomes</taxon>
    </lineage>
</organism>
<dbReference type="AlphaFoldDB" id="A0A0F9VVH1"/>
<dbReference type="EMBL" id="LAZR01000420">
    <property type="protein sequence ID" value="KKN69738.1"/>
    <property type="molecule type" value="Genomic_DNA"/>
</dbReference>